<accession>A0A8K0NEI7</accession>
<dbReference type="AlphaFoldDB" id="A0A8K0NEI7"/>
<evidence type="ECO:0000313" key="2">
    <source>
        <dbReference type="Proteomes" id="UP000811619"/>
    </source>
</evidence>
<name>A0A8K0NEI7_9HYPO</name>
<sequence length="78" mass="8791">MHRGQLSLMYAGMNSMAVLSDTTDGYAHGSSALGWYETEHGATGARMFHEMQAGFADANRTDEWAEMVRLQRMWCEVE</sequence>
<protein>
    <submittedName>
        <fullName evidence="1">Uncharacterized protein</fullName>
    </submittedName>
</protein>
<keyword evidence="2" id="KW-1185">Reference proteome</keyword>
<evidence type="ECO:0000313" key="1">
    <source>
        <dbReference type="EMBL" id="KAG5913471.1"/>
    </source>
</evidence>
<gene>
    <name evidence="1" type="ORF">E4U42_001121</name>
</gene>
<comment type="caution">
    <text evidence="1">The sequence shown here is derived from an EMBL/GenBank/DDBJ whole genome shotgun (WGS) entry which is preliminary data.</text>
</comment>
<organism evidence="1 2">
    <name type="scientific">Claviceps africana</name>
    <dbReference type="NCBI Taxonomy" id="83212"/>
    <lineage>
        <taxon>Eukaryota</taxon>
        <taxon>Fungi</taxon>
        <taxon>Dikarya</taxon>
        <taxon>Ascomycota</taxon>
        <taxon>Pezizomycotina</taxon>
        <taxon>Sordariomycetes</taxon>
        <taxon>Hypocreomycetidae</taxon>
        <taxon>Hypocreales</taxon>
        <taxon>Clavicipitaceae</taxon>
        <taxon>Claviceps</taxon>
    </lineage>
</organism>
<dbReference type="OrthoDB" id="5324692at2759"/>
<proteinExistence type="predicted"/>
<dbReference type="EMBL" id="SRPY01001318">
    <property type="protein sequence ID" value="KAG5913471.1"/>
    <property type="molecule type" value="Genomic_DNA"/>
</dbReference>
<dbReference type="Proteomes" id="UP000811619">
    <property type="component" value="Unassembled WGS sequence"/>
</dbReference>
<reference evidence="1" key="1">
    <citation type="journal article" date="2020" name="bioRxiv">
        <title>Whole genome comparisons of ergot fungi reveals the divergence and evolution of species within the genus Claviceps are the result of varying mechanisms driving genome evolution and host range expansion.</title>
        <authorList>
            <person name="Wyka S.A."/>
            <person name="Mondo S.J."/>
            <person name="Liu M."/>
            <person name="Dettman J."/>
            <person name="Nalam V."/>
            <person name="Broders K.D."/>
        </authorList>
    </citation>
    <scope>NUCLEOTIDE SEQUENCE</scope>
    <source>
        <strain evidence="1">CCC 489</strain>
    </source>
</reference>